<protein>
    <submittedName>
        <fullName evidence="2">t-SNARE coiled-coil homology domain-containing protein</fullName>
    </submittedName>
</protein>
<evidence type="ECO:0000256" key="1">
    <source>
        <dbReference type="SAM" id="Coils"/>
    </source>
</evidence>
<reference evidence="2" key="1">
    <citation type="submission" date="2019-11" db="UniProtKB">
        <authorList>
            <consortium name="WormBaseParasite"/>
        </authorList>
    </citation>
    <scope>IDENTIFICATION</scope>
</reference>
<dbReference type="WBParaSite" id="MCU_012004-RA">
    <property type="protein sequence ID" value="MCU_012004-RA"/>
    <property type="gene ID" value="MCU_012004"/>
</dbReference>
<accession>A0A5K3FUZ6</accession>
<name>A0A5K3FUZ6_MESCO</name>
<dbReference type="AlphaFoldDB" id="A0A5K3FUZ6"/>
<sequence>MDLQETLHEISSYIKVLDEVTNELEQKKAQIVSLRTGCLVARSTGAAVGTVGMVISVIGF</sequence>
<proteinExistence type="predicted"/>
<evidence type="ECO:0000313" key="2">
    <source>
        <dbReference type="WBParaSite" id="MCU_012004-RA"/>
    </source>
</evidence>
<feature type="coiled-coil region" evidence="1">
    <location>
        <begin position="10"/>
        <end position="37"/>
    </location>
</feature>
<organism evidence="2">
    <name type="scientific">Mesocestoides corti</name>
    <name type="common">Flatworm</name>
    <dbReference type="NCBI Taxonomy" id="53468"/>
    <lineage>
        <taxon>Eukaryota</taxon>
        <taxon>Metazoa</taxon>
        <taxon>Spiralia</taxon>
        <taxon>Lophotrochozoa</taxon>
        <taxon>Platyhelminthes</taxon>
        <taxon>Cestoda</taxon>
        <taxon>Eucestoda</taxon>
        <taxon>Cyclophyllidea</taxon>
        <taxon>Mesocestoididae</taxon>
        <taxon>Mesocestoides</taxon>
    </lineage>
</organism>
<keyword evidence="1" id="KW-0175">Coiled coil</keyword>